<dbReference type="PROSITE" id="PS51910">
    <property type="entry name" value="GH18_2"/>
    <property type="match status" value="1"/>
</dbReference>
<keyword evidence="4" id="KW-0472">Membrane</keyword>
<dbReference type="SUPFAM" id="SSF53448">
    <property type="entry name" value="Nucleotide-diphospho-sugar transferases"/>
    <property type="match status" value="1"/>
</dbReference>
<organism evidence="7 8">
    <name type="scientific">Sediminibacterium ginsengisoli</name>
    <dbReference type="NCBI Taxonomy" id="413434"/>
    <lineage>
        <taxon>Bacteria</taxon>
        <taxon>Pseudomonadati</taxon>
        <taxon>Bacteroidota</taxon>
        <taxon>Chitinophagia</taxon>
        <taxon>Chitinophagales</taxon>
        <taxon>Chitinophagaceae</taxon>
        <taxon>Sediminibacterium</taxon>
    </lineage>
</organism>
<evidence type="ECO:0000256" key="4">
    <source>
        <dbReference type="SAM" id="Phobius"/>
    </source>
</evidence>
<dbReference type="AlphaFoldDB" id="A0A1T4M2H8"/>
<dbReference type="EMBL" id="FUWH01000003">
    <property type="protein sequence ID" value="SJZ61131.1"/>
    <property type="molecule type" value="Genomic_DNA"/>
</dbReference>
<feature type="transmembrane region" description="Helical" evidence="4">
    <location>
        <begin position="26"/>
        <end position="45"/>
    </location>
</feature>
<dbReference type="InterPro" id="IPR017853">
    <property type="entry name" value="GH"/>
</dbReference>
<dbReference type="PANTHER" id="PTHR43630:SF1">
    <property type="entry name" value="POLY-BETA-1,6-N-ACETYL-D-GLUCOSAMINE SYNTHASE"/>
    <property type="match status" value="1"/>
</dbReference>
<dbReference type="GO" id="GO:0008061">
    <property type="term" value="F:chitin binding"/>
    <property type="evidence" value="ECO:0007669"/>
    <property type="project" value="InterPro"/>
</dbReference>
<evidence type="ECO:0000256" key="3">
    <source>
        <dbReference type="ARBA" id="ARBA00022679"/>
    </source>
</evidence>
<feature type="domain" description="GH18" evidence="6">
    <location>
        <begin position="112"/>
        <end position="418"/>
    </location>
</feature>
<dbReference type="InterPro" id="IPR029044">
    <property type="entry name" value="Nucleotide-diphossugar_trans"/>
</dbReference>
<dbReference type="InterPro" id="IPR011330">
    <property type="entry name" value="Glyco_hydro/deAcase_b/a-brl"/>
</dbReference>
<evidence type="ECO:0000259" key="5">
    <source>
        <dbReference type="PROSITE" id="PS51677"/>
    </source>
</evidence>
<dbReference type="SMART" id="SM00636">
    <property type="entry name" value="Glyco_18"/>
    <property type="match status" value="1"/>
</dbReference>
<name>A0A1T4M2H8_9BACT</name>
<keyword evidence="4" id="KW-1133">Transmembrane helix</keyword>
<dbReference type="GO" id="GO:0016757">
    <property type="term" value="F:glycosyltransferase activity"/>
    <property type="evidence" value="ECO:0007669"/>
    <property type="project" value="UniProtKB-KW"/>
</dbReference>
<dbReference type="Gene3D" id="3.90.550.10">
    <property type="entry name" value="Spore Coat Polysaccharide Biosynthesis Protein SpsA, Chain A"/>
    <property type="match status" value="1"/>
</dbReference>
<dbReference type="Pfam" id="PF00704">
    <property type="entry name" value="Glyco_hydro_18"/>
    <property type="match status" value="1"/>
</dbReference>
<evidence type="ECO:0000313" key="8">
    <source>
        <dbReference type="Proteomes" id="UP000190888"/>
    </source>
</evidence>
<dbReference type="InterPro" id="IPR011583">
    <property type="entry name" value="Chitinase_II/V-like_cat"/>
</dbReference>
<dbReference type="Proteomes" id="UP000190888">
    <property type="component" value="Unassembled WGS sequence"/>
</dbReference>
<feature type="transmembrane region" description="Helical" evidence="4">
    <location>
        <begin position="724"/>
        <end position="749"/>
    </location>
</feature>
<dbReference type="InterPro" id="IPR029070">
    <property type="entry name" value="Chitinase_insertion_sf"/>
</dbReference>
<feature type="domain" description="NodB homology" evidence="5">
    <location>
        <begin position="491"/>
        <end position="685"/>
    </location>
</feature>
<dbReference type="InterPro" id="IPR002509">
    <property type="entry name" value="NODB_dom"/>
</dbReference>
<dbReference type="PROSITE" id="PS51677">
    <property type="entry name" value="NODB"/>
    <property type="match status" value="1"/>
</dbReference>
<evidence type="ECO:0000259" key="6">
    <source>
        <dbReference type="PROSITE" id="PS51910"/>
    </source>
</evidence>
<dbReference type="InterPro" id="IPR001223">
    <property type="entry name" value="Glyco_hydro18_cat"/>
</dbReference>
<proteinExistence type="inferred from homology"/>
<dbReference type="RefSeq" id="WP_078830625.1">
    <property type="nucleotide sequence ID" value="NZ_FUWH01000003.1"/>
</dbReference>
<dbReference type="GO" id="GO:0016810">
    <property type="term" value="F:hydrolase activity, acting on carbon-nitrogen (but not peptide) bonds"/>
    <property type="evidence" value="ECO:0007669"/>
    <property type="project" value="InterPro"/>
</dbReference>
<accession>A0A1T4M2H8</accession>
<dbReference type="STRING" id="413434.SAMN04488132_103127"/>
<keyword evidence="3" id="KW-0808">Transferase</keyword>
<dbReference type="OrthoDB" id="9766299at2"/>
<dbReference type="GO" id="GO:0005975">
    <property type="term" value="P:carbohydrate metabolic process"/>
    <property type="evidence" value="ECO:0007669"/>
    <property type="project" value="InterPro"/>
</dbReference>
<dbReference type="Pfam" id="PF01522">
    <property type="entry name" value="Polysacc_deac_1"/>
    <property type="match status" value="1"/>
</dbReference>
<keyword evidence="8" id="KW-1185">Reference proteome</keyword>
<keyword evidence="4" id="KW-0812">Transmembrane</keyword>
<dbReference type="Gene3D" id="3.20.20.370">
    <property type="entry name" value="Glycoside hydrolase/deacetylase"/>
    <property type="match status" value="1"/>
</dbReference>
<dbReference type="InterPro" id="IPR001173">
    <property type="entry name" value="Glyco_trans_2-like"/>
</dbReference>
<dbReference type="PANTHER" id="PTHR43630">
    <property type="entry name" value="POLY-BETA-1,6-N-ACETYL-D-GLUCOSAMINE SYNTHASE"/>
    <property type="match status" value="1"/>
</dbReference>
<dbReference type="Gene3D" id="3.10.50.10">
    <property type="match status" value="1"/>
</dbReference>
<gene>
    <name evidence="7" type="ORF">SAMN04488132_103127</name>
</gene>
<dbReference type="SUPFAM" id="SSF51445">
    <property type="entry name" value="(Trans)glycosidases"/>
    <property type="match status" value="1"/>
</dbReference>
<dbReference type="Gene3D" id="3.20.20.80">
    <property type="entry name" value="Glycosidases"/>
    <property type="match status" value="1"/>
</dbReference>
<dbReference type="Pfam" id="PF00535">
    <property type="entry name" value="Glycos_transf_2"/>
    <property type="match status" value="1"/>
</dbReference>
<reference evidence="7 8" key="1">
    <citation type="submission" date="2017-02" db="EMBL/GenBank/DDBJ databases">
        <authorList>
            <person name="Peterson S.W."/>
        </authorList>
    </citation>
    <scope>NUCLEOTIDE SEQUENCE [LARGE SCALE GENOMIC DNA]</scope>
    <source>
        <strain evidence="7 8">DSM 22335</strain>
    </source>
</reference>
<dbReference type="CDD" id="cd06423">
    <property type="entry name" value="CESA_like"/>
    <property type="match status" value="1"/>
</dbReference>
<dbReference type="SUPFAM" id="SSF88713">
    <property type="entry name" value="Glycoside hydrolase/deacetylase"/>
    <property type="match status" value="1"/>
</dbReference>
<evidence type="ECO:0000313" key="7">
    <source>
        <dbReference type="EMBL" id="SJZ61131.1"/>
    </source>
</evidence>
<evidence type="ECO:0000256" key="2">
    <source>
        <dbReference type="ARBA" id="ARBA00022676"/>
    </source>
</evidence>
<sequence length="1124" mass="127054">MSIHNEQIFQTSNPSRWQRVKWGSRILLFLLVVSIAAFIIAYITLGVQKLPSFEDQARKKVLLSEKTNVPQAKQYQGIRKFIDDRWRRGKGSGQHDSVLNLSNSPYFSDSLGIRAAFYVNWDPQSLISLRRHVNKLNLVIPEWFFLNPSGDSLETRIDQSAYGIMKNAGVKIMPLLTNNYNAAWRGDVVHRILNNPAKKTKLINALLDVCKRYGFAGVNIDFEALIEEKNEALTAFQKELYERLHAAGLLVSQDVSPFNTDYDHAALAKYNDYIFLMAYDEHSSGSKPGPVSSQRWVEKALDHVASKVPPEKIVLCMAGYGYDWVAGGQTTTLSYDKALTVARESEGHVRFSNETFNLSYQYYDEVNDLHEVHFTDAVSNFNTVRYATEYGLAGTSLWRLGSEDLRLWKFYNQPMTKKALRSFDFTQLTKIDGSNSIDYIGEGEVMNVVSLPRKGHITPELDTSSMLITEERYDSLPSMFLVKQMAPPEGKKMVLTFDDGPDPEYTGKVLDILAKYKVPAVFFLIGIEAEKNIPLVKRIYREGHELGNHTFTHPNIARVSNQRASLEIDATRLLLECITGHGTVLFRAPYSDADNTRPGEMEALMPISLRRTEDYLTIGENIDPKDWQIGEDHPLNADSIFNRVVKMKDSGNIILLHDAGGNRLATMEALPRIITYLQKNGYRFTSIADLLGKKKDEIMPPVPQKDLMQLNYLLMEGGYYGSRILAGLFIVFLLLGTIRMLILLVLATLQHRREKKLRFETGEYPLVSIIVPAYNEEVNAVSSLHNLLKCDYPDFNIIFVDDGSKDATYEKVYAAFKEHPKVRVLSKPNGGKASALNYGIAQTNAGFVVCIDADTKLKPDAVSKMMRHFAGNAETGAVAGNVKVGNEVNLLTRWQNIEYISSQGIDRKAFAWFNAITVVPGAIGAFRKEALLMAGGFTTDTLAEDCDLTIRILRCGYRVVNENDAVALTEAPETLKQFMKQRFRWTFGVMQTFWKNRDALFNVKYPRIGWIVLPDILLFKYIIPLFAPFADLMMLIGLFTGNAAEIGIYYLLFMLVDIAVAILAFSFEKEKAGKLVWLIPQRIVYRWLLLVVLFRAMRKAVKGELQHWGVLKRTGNVKEVVAGN</sequence>
<feature type="transmembrane region" description="Helical" evidence="4">
    <location>
        <begin position="1048"/>
        <end position="1067"/>
    </location>
</feature>
<evidence type="ECO:0000256" key="1">
    <source>
        <dbReference type="ARBA" id="ARBA00006739"/>
    </source>
</evidence>
<comment type="similarity">
    <text evidence="1">Belongs to the glycosyltransferase 2 family.</text>
</comment>
<keyword evidence="2" id="KW-0328">Glycosyltransferase</keyword>
<protein>
    <submittedName>
        <fullName evidence="7">Poly-beta-1,6 N-acetyl-D-glucosamine synthase</fullName>
    </submittedName>
</protein>